<dbReference type="AlphaFoldDB" id="A0AB39UUC2"/>
<dbReference type="EMBL" id="CP154858">
    <property type="protein sequence ID" value="XDT71401.1"/>
    <property type="molecule type" value="Genomic_DNA"/>
</dbReference>
<dbReference type="KEGG" id="tcd:AAIA72_11365"/>
<evidence type="ECO:0000256" key="1">
    <source>
        <dbReference type="SAM" id="MobiDB-lite"/>
    </source>
</evidence>
<proteinExistence type="predicted"/>
<accession>A0AB39UUC2</accession>
<reference evidence="2" key="1">
    <citation type="submission" date="2024-05" db="EMBL/GenBank/DDBJ databases">
        <title>Genome sequencing of novel strain.</title>
        <authorList>
            <person name="Ganbat D."/>
            <person name="Ganbat S."/>
            <person name="Lee S.-J."/>
        </authorList>
    </citation>
    <scope>NUCLEOTIDE SEQUENCE</scope>
    <source>
        <strain evidence="2">SMD15-11</strain>
    </source>
</reference>
<sequence>MDTELSPDQALELARALREVLRRRRHKRKVLGQVVFVPGQLDEALRLPQVIELLESRSAGRQARGLERFEMIWETLSERTRRATLECVGWYDPDSLPWDDPRSNRRPPIKV</sequence>
<evidence type="ECO:0000313" key="2">
    <source>
        <dbReference type="EMBL" id="XDT71401.1"/>
    </source>
</evidence>
<organism evidence="2">
    <name type="scientific">Thermohahella caldifontis</name>
    <dbReference type="NCBI Taxonomy" id="3142973"/>
    <lineage>
        <taxon>Bacteria</taxon>
        <taxon>Pseudomonadati</taxon>
        <taxon>Pseudomonadota</taxon>
        <taxon>Gammaproteobacteria</taxon>
        <taxon>Oceanospirillales</taxon>
        <taxon>Hahellaceae</taxon>
        <taxon>Thermohahella</taxon>
    </lineage>
</organism>
<feature type="region of interest" description="Disordered" evidence="1">
    <location>
        <begin position="92"/>
        <end position="111"/>
    </location>
</feature>
<dbReference type="RefSeq" id="WP_369600437.1">
    <property type="nucleotide sequence ID" value="NZ_CP154858.1"/>
</dbReference>
<name>A0AB39UUC2_9GAMM</name>
<gene>
    <name evidence="2" type="ORF">AAIA72_11365</name>
</gene>
<protein>
    <submittedName>
        <fullName evidence="2">Uncharacterized protein</fullName>
    </submittedName>
</protein>